<accession>A0A1T2XCD2</accession>
<dbReference type="EMBL" id="MSZX01000005">
    <property type="protein sequence ID" value="OPA77432.1"/>
    <property type="molecule type" value="Genomic_DNA"/>
</dbReference>
<dbReference type="Proteomes" id="UP000190188">
    <property type="component" value="Unassembled WGS sequence"/>
</dbReference>
<evidence type="ECO:0000313" key="1">
    <source>
        <dbReference type="EMBL" id="OPA77432.1"/>
    </source>
</evidence>
<dbReference type="RefSeq" id="WP_078499173.1">
    <property type="nucleotide sequence ID" value="NZ_MSZX01000005.1"/>
</dbReference>
<reference evidence="1 2" key="1">
    <citation type="submission" date="2017-01" db="EMBL/GenBank/DDBJ databases">
        <title>Genome analysis of Paenibacillus selenitrireducens ES3-24.</title>
        <authorList>
            <person name="Xu D."/>
            <person name="Yao R."/>
            <person name="Zheng S."/>
        </authorList>
    </citation>
    <scope>NUCLEOTIDE SEQUENCE [LARGE SCALE GENOMIC DNA]</scope>
    <source>
        <strain evidence="1 2">ES3-24</strain>
    </source>
</reference>
<name>A0A1T2XCD2_9BACL</name>
<organism evidence="1 2">
    <name type="scientific">Paenibacillus selenitireducens</name>
    <dbReference type="NCBI Taxonomy" id="1324314"/>
    <lineage>
        <taxon>Bacteria</taxon>
        <taxon>Bacillati</taxon>
        <taxon>Bacillota</taxon>
        <taxon>Bacilli</taxon>
        <taxon>Bacillales</taxon>
        <taxon>Paenibacillaceae</taxon>
        <taxon>Paenibacillus</taxon>
    </lineage>
</organism>
<keyword evidence="2" id="KW-1185">Reference proteome</keyword>
<proteinExistence type="predicted"/>
<sequence>MRNHNDEKAALEAAAIGIFLNIYNLNHPQPLSIWKRQERPDYVLTDGRHHRIGVEVTHLFYDHLEARRVLGRLNPNNHGEESFEEFAQVLNDLLQQKEKKFKKYNQSYPVSLLVRNVSPLFGMSDVLKHKDLYYKPSGMMNVWFLSKDGIDEWLLKDLFDL</sequence>
<dbReference type="STRING" id="1324314.BVG16_13315"/>
<protein>
    <submittedName>
        <fullName evidence="1">Uncharacterized protein</fullName>
    </submittedName>
</protein>
<gene>
    <name evidence="1" type="ORF">BVG16_13315</name>
</gene>
<dbReference type="OrthoDB" id="1796298at2"/>
<comment type="caution">
    <text evidence="1">The sequence shown here is derived from an EMBL/GenBank/DDBJ whole genome shotgun (WGS) entry which is preliminary data.</text>
</comment>
<dbReference type="AlphaFoldDB" id="A0A1T2XCD2"/>
<evidence type="ECO:0000313" key="2">
    <source>
        <dbReference type="Proteomes" id="UP000190188"/>
    </source>
</evidence>